<evidence type="ECO:0000256" key="12">
    <source>
        <dbReference type="ARBA" id="ARBA00029354"/>
    </source>
</evidence>
<evidence type="ECO:0000256" key="11">
    <source>
        <dbReference type="ARBA" id="ARBA00023204"/>
    </source>
</evidence>
<evidence type="ECO:0000256" key="6">
    <source>
        <dbReference type="ARBA" id="ARBA00022763"/>
    </source>
</evidence>
<dbReference type="InterPro" id="IPR002176">
    <property type="entry name" value="X-over_junc_endoDNase_RuvC"/>
</dbReference>
<keyword evidence="2 13" id="KW-0963">Cytoplasm</keyword>
<comment type="function">
    <text evidence="13">The RuvA-RuvB-RuvC complex processes Holliday junction (HJ) DNA during genetic recombination and DNA repair. Endonuclease that resolves HJ intermediates. Cleaves cruciform DNA by making single-stranded nicks across the HJ at symmetrical positions within the homologous arms, yielding a 5'-phosphate and a 3'-hydroxyl group; requires a central core of homology in the junction. The consensus cleavage sequence is 5'-(A/T)TT(C/G)-3'. Cleavage occurs on the 3'-side of the TT dinucleotide at the point of strand exchange. HJ branch migration catalyzed by RuvA-RuvB allows RuvC to scan DNA until it finds its consensus sequence, where it cleaves and resolves the cruciform DNA.</text>
</comment>
<dbReference type="AlphaFoldDB" id="A0A0G0DJU2"/>
<feature type="active site" evidence="13">
    <location>
        <position position="140"/>
    </location>
</feature>
<dbReference type="GO" id="GO:0008821">
    <property type="term" value="F:crossover junction DNA endonuclease activity"/>
    <property type="evidence" value="ECO:0007669"/>
    <property type="project" value="UniProtKB-UniRule"/>
</dbReference>
<dbReference type="GO" id="GO:0006310">
    <property type="term" value="P:DNA recombination"/>
    <property type="evidence" value="ECO:0007669"/>
    <property type="project" value="UniProtKB-UniRule"/>
</dbReference>
<dbReference type="InterPro" id="IPR012337">
    <property type="entry name" value="RNaseH-like_sf"/>
</dbReference>
<protein>
    <recommendedName>
        <fullName evidence="13 14">Crossover junction endodeoxyribonuclease RuvC</fullName>
        <ecNumber evidence="13 14">3.1.21.10</ecNumber>
    </recommendedName>
    <alternativeName>
        <fullName evidence="13">Holliday junction nuclease RuvC</fullName>
    </alternativeName>
    <alternativeName>
        <fullName evidence="13">Holliday junction resolvase RuvC</fullName>
    </alternativeName>
</protein>
<dbReference type="SUPFAM" id="SSF53098">
    <property type="entry name" value="Ribonuclease H-like"/>
    <property type="match status" value="1"/>
</dbReference>
<evidence type="ECO:0000256" key="1">
    <source>
        <dbReference type="ARBA" id="ARBA00009518"/>
    </source>
</evidence>
<dbReference type="NCBIfam" id="NF000711">
    <property type="entry name" value="PRK00039.2-1"/>
    <property type="match status" value="1"/>
</dbReference>
<dbReference type="PANTHER" id="PTHR30194">
    <property type="entry name" value="CROSSOVER JUNCTION ENDODEOXYRIBONUCLEASE RUVC"/>
    <property type="match status" value="1"/>
</dbReference>
<feature type="active site" evidence="13">
    <location>
        <position position="7"/>
    </location>
</feature>
<gene>
    <name evidence="13" type="primary">ruvC</name>
    <name evidence="15" type="ORF">UR93_C0003G0003</name>
</gene>
<keyword evidence="10 13" id="KW-0233">DNA recombination</keyword>
<dbReference type="HAMAP" id="MF_00034">
    <property type="entry name" value="RuvC"/>
    <property type="match status" value="1"/>
</dbReference>
<feature type="binding site" evidence="13">
    <location>
        <position position="67"/>
    </location>
    <ligand>
        <name>Mg(2+)</name>
        <dbReference type="ChEBI" id="CHEBI:18420"/>
        <label>2</label>
    </ligand>
</feature>
<feature type="binding site" evidence="13">
    <location>
        <position position="7"/>
    </location>
    <ligand>
        <name>Mg(2+)</name>
        <dbReference type="ChEBI" id="CHEBI:18420"/>
        <label>1</label>
    </ligand>
</feature>
<dbReference type="PANTHER" id="PTHR30194:SF3">
    <property type="entry name" value="CROSSOVER JUNCTION ENDODEOXYRIBONUCLEASE RUVC"/>
    <property type="match status" value="1"/>
</dbReference>
<proteinExistence type="inferred from homology"/>
<dbReference type="GO" id="GO:0048476">
    <property type="term" value="C:Holliday junction resolvase complex"/>
    <property type="evidence" value="ECO:0007669"/>
    <property type="project" value="UniProtKB-UniRule"/>
</dbReference>
<dbReference type="PRINTS" id="PR00696">
    <property type="entry name" value="RSOLVASERUVC"/>
</dbReference>
<dbReference type="CDD" id="cd16962">
    <property type="entry name" value="RuvC"/>
    <property type="match status" value="1"/>
</dbReference>
<keyword evidence="7 13" id="KW-0378">Hydrolase</keyword>
<keyword evidence="4 13" id="KW-0479">Metal-binding</keyword>
<dbReference type="STRING" id="1618333.UR93_C0003G0003"/>
<evidence type="ECO:0000256" key="9">
    <source>
        <dbReference type="ARBA" id="ARBA00023125"/>
    </source>
</evidence>
<comment type="subunit">
    <text evidence="13">Homodimer which binds Holliday junction (HJ) DNA. The HJ becomes 2-fold symmetrical on binding to RuvC with unstacked arms; it has a different conformation from HJ DNA in complex with RuvA. In the full resolvosome a probable DNA-RuvA(4)-RuvB(12)-RuvC(2) complex forms which resolves the HJ.</text>
</comment>
<keyword evidence="3 13" id="KW-0540">Nuclease</keyword>
<dbReference type="EC" id="3.1.21.10" evidence="13 14"/>
<comment type="subcellular location">
    <subcellularLocation>
        <location evidence="13">Cytoplasm</location>
    </subcellularLocation>
</comment>
<evidence type="ECO:0000256" key="10">
    <source>
        <dbReference type="ARBA" id="ARBA00023172"/>
    </source>
</evidence>
<keyword evidence="8 13" id="KW-0460">Magnesium</keyword>
<dbReference type="GO" id="GO:0005737">
    <property type="term" value="C:cytoplasm"/>
    <property type="evidence" value="ECO:0007669"/>
    <property type="project" value="UniProtKB-SubCell"/>
</dbReference>
<feature type="binding site" evidence="13">
    <location>
        <position position="140"/>
    </location>
    <ligand>
        <name>Mg(2+)</name>
        <dbReference type="ChEBI" id="CHEBI:18420"/>
        <label>1</label>
    </ligand>
</feature>
<dbReference type="EMBL" id="LBRB01000003">
    <property type="protein sequence ID" value="KKP89066.1"/>
    <property type="molecule type" value="Genomic_DNA"/>
</dbReference>
<dbReference type="InterPro" id="IPR036397">
    <property type="entry name" value="RNaseH_sf"/>
</dbReference>
<dbReference type="Proteomes" id="UP000034316">
    <property type="component" value="Unassembled WGS sequence"/>
</dbReference>
<evidence type="ECO:0000256" key="2">
    <source>
        <dbReference type="ARBA" id="ARBA00022490"/>
    </source>
</evidence>
<evidence type="ECO:0000256" key="7">
    <source>
        <dbReference type="ARBA" id="ARBA00022801"/>
    </source>
</evidence>
<evidence type="ECO:0000256" key="4">
    <source>
        <dbReference type="ARBA" id="ARBA00022723"/>
    </source>
</evidence>
<keyword evidence="11 13" id="KW-0234">DNA repair</keyword>
<keyword evidence="9 13" id="KW-0238">DNA-binding</keyword>
<comment type="caution">
    <text evidence="15">The sequence shown here is derived from an EMBL/GenBank/DDBJ whole genome shotgun (WGS) entry which is preliminary data.</text>
</comment>
<keyword evidence="5 13" id="KW-0255">Endonuclease</keyword>
<comment type="cofactor">
    <cofactor evidence="13">
        <name>Mg(2+)</name>
        <dbReference type="ChEBI" id="CHEBI:18420"/>
    </cofactor>
    <text evidence="13">Binds 2 Mg(2+) ion per subunit.</text>
</comment>
<dbReference type="PATRIC" id="fig|1618333.3.peg.150"/>
<organism evidence="15 16">
    <name type="scientific">Berkelbacteria bacterium GW2011_GWA2_35_9</name>
    <dbReference type="NCBI Taxonomy" id="1618333"/>
    <lineage>
        <taxon>Bacteria</taxon>
        <taxon>Candidatus Berkelbacteria</taxon>
    </lineage>
</organism>
<comment type="similarity">
    <text evidence="1 13">Belongs to the RuvC family.</text>
</comment>
<dbReference type="GO" id="GO:0003677">
    <property type="term" value="F:DNA binding"/>
    <property type="evidence" value="ECO:0007669"/>
    <property type="project" value="UniProtKB-KW"/>
</dbReference>
<dbReference type="Gene3D" id="3.30.420.10">
    <property type="entry name" value="Ribonuclease H-like superfamily/Ribonuclease H"/>
    <property type="match status" value="1"/>
</dbReference>
<dbReference type="GO" id="GO:0006281">
    <property type="term" value="P:DNA repair"/>
    <property type="evidence" value="ECO:0007669"/>
    <property type="project" value="UniProtKB-UniRule"/>
</dbReference>
<sequence>MKILGIDPGTTKCGWGFFEYDGKNYSQIDWGIFETGKEINIGDRLAVLSTELEKVIQKKHPNIVAIEEIFFMKNIKTAISVAQARGVVISICRINKLKVYEYKPNQIKLALTGYGHADKNQIQQMVKLILKLKKIPKPDDAADGLATAICLAHSEKF</sequence>
<reference evidence="15 16" key="1">
    <citation type="journal article" date="2015" name="Nature">
        <title>rRNA introns, odd ribosomes, and small enigmatic genomes across a large radiation of phyla.</title>
        <authorList>
            <person name="Brown C.T."/>
            <person name="Hug L.A."/>
            <person name="Thomas B.C."/>
            <person name="Sharon I."/>
            <person name="Castelle C.J."/>
            <person name="Singh A."/>
            <person name="Wilkins M.J."/>
            <person name="Williams K.H."/>
            <person name="Banfield J.F."/>
        </authorList>
    </citation>
    <scope>NUCLEOTIDE SEQUENCE [LARGE SCALE GENOMIC DNA]</scope>
</reference>
<evidence type="ECO:0000313" key="15">
    <source>
        <dbReference type="EMBL" id="KKP89066.1"/>
    </source>
</evidence>
<evidence type="ECO:0000256" key="14">
    <source>
        <dbReference type="NCBIfam" id="TIGR00228"/>
    </source>
</evidence>
<evidence type="ECO:0000256" key="8">
    <source>
        <dbReference type="ARBA" id="ARBA00022842"/>
    </source>
</evidence>
<dbReference type="NCBIfam" id="TIGR00228">
    <property type="entry name" value="ruvC"/>
    <property type="match status" value="1"/>
</dbReference>
<feature type="active site" evidence="13">
    <location>
        <position position="67"/>
    </location>
</feature>
<dbReference type="Pfam" id="PF02075">
    <property type="entry name" value="RuvC"/>
    <property type="match status" value="1"/>
</dbReference>
<evidence type="ECO:0000313" key="16">
    <source>
        <dbReference type="Proteomes" id="UP000034316"/>
    </source>
</evidence>
<name>A0A0G0DJU2_9BACT</name>
<evidence type="ECO:0000256" key="3">
    <source>
        <dbReference type="ARBA" id="ARBA00022722"/>
    </source>
</evidence>
<comment type="catalytic activity">
    <reaction evidence="12 13">
        <text>Endonucleolytic cleavage at a junction such as a reciprocal single-stranded crossover between two homologous DNA duplexes (Holliday junction).</text>
        <dbReference type="EC" id="3.1.21.10"/>
    </reaction>
</comment>
<keyword evidence="6 13" id="KW-0227">DNA damage</keyword>
<dbReference type="GO" id="GO:0000287">
    <property type="term" value="F:magnesium ion binding"/>
    <property type="evidence" value="ECO:0007669"/>
    <property type="project" value="UniProtKB-UniRule"/>
</dbReference>
<accession>A0A0G0DJU2</accession>
<dbReference type="FunFam" id="3.30.420.10:FF:000002">
    <property type="entry name" value="Crossover junction endodeoxyribonuclease RuvC"/>
    <property type="match status" value="1"/>
</dbReference>
<evidence type="ECO:0000256" key="13">
    <source>
        <dbReference type="HAMAP-Rule" id="MF_00034"/>
    </source>
</evidence>
<evidence type="ECO:0000256" key="5">
    <source>
        <dbReference type="ARBA" id="ARBA00022759"/>
    </source>
</evidence>